<organism evidence="1 2">
    <name type="scientific">Chromohalobacter japonicus</name>
    <dbReference type="NCBI Taxonomy" id="223900"/>
    <lineage>
        <taxon>Bacteria</taxon>
        <taxon>Pseudomonadati</taxon>
        <taxon>Pseudomonadota</taxon>
        <taxon>Gammaproteobacteria</taxon>
        <taxon>Oceanospirillales</taxon>
        <taxon>Halomonadaceae</taxon>
        <taxon>Chromohalobacter</taxon>
    </lineage>
</organism>
<accession>A0A1Q8T8A5</accession>
<dbReference type="GO" id="GO:0008671">
    <property type="term" value="F:2-dehydro-3-deoxygalactonokinase activity"/>
    <property type="evidence" value="ECO:0007669"/>
    <property type="project" value="InterPro"/>
</dbReference>
<keyword evidence="2" id="KW-1185">Reference proteome</keyword>
<evidence type="ECO:0000313" key="2">
    <source>
        <dbReference type="Proteomes" id="UP000186806"/>
    </source>
</evidence>
<gene>
    <name evidence="1" type="ORF">BTW10_17435</name>
</gene>
<dbReference type="Gene3D" id="3.30.420.300">
    <property type="entry name" value="2-keto-3-deoxy-galactonokinase, substrate binding domain"/>
    <property type="match status" value="1"/>
</dbReference>
<dbReference type="InterPro" id="IPR042257">
    <property type="entry name" value="DGOK_C"/>
</dbReference>
<dbReference type="InterPro" id="IPR007729">
    <property type="entry name" value="DGOK"/>
</dbReference>
<sequence>MSAEQRLIVIDWGTSNFRAFLVDRQSGACLESRRSEAGLKALATAEFPHYCQAQVDDWREGGRVPVYLAGMVGSKRGWSEAPQLDLPVSARDLAAHVVAAPGLENAWIVPGVKHVDDAHCDVMRGEEVQAFGALALSGTPNADCCLPGTHSKWARLRDGRLTAFTTLMTGELYHAVRFHTLPGEPARDDAPFDEGAFRQGLARAHSEDGVLHALFEARSRHLYRGLYAEQVGSFISGVLIGEEVRAMRATRPDLERLLLIGAEALRRPYTLALESAGLSITPLESDAATLAGLAVVAEHHYAK</sequence>
<dbReference type="EMBL" id="MSDQ01000049">
    <property type="protein sequence ID" value="OLO09913.1"/>
    <property type="molecule type" value="Genomic_DNA"/>
</dbReference>
<reference evidence="1 2" key="1">
    <citation type="submission" date="2016-12" db="EMBL/GenBank/DDBJ databases">
        <title>Draft genome sequences of strains Salinicola socius SMB35, Salinicola sp. MH3R3-1 and Chromohalobacter sp. SMB17 from the Verkhnekamsk potash mining region of Russia.</title>
        <authorList>
            <person name="Mavrodi D.V."/>
            <person name="Olsson B.E."/>
            <person name="Korsakova E.S."/>
            <person name="Pyankova A."/>
            <person name="Mavrodi O.V."/>
            <person name="Plotnikova E.G."/>
        </authorList>
    </citation>
    <scope>NUCLEOTIDE SEQUENCE [LARGE SCALE GENOMIC DNA]</scope>
    <source>
        <strain evidence="1 2">SMB17</strain>
    </source>
</reference>
<keyword evidence="1" id="KW-0808">Transferase</keyword>
<dbReference type="RefSeq" id="WP_075370504.1">
    <property type="nucleotide sequence ID" value="NZ_MSDQ01000049.1"/>
</dbReference>
<keyword evidence="1" id="KW-0418">Kinase</keyword>
<name>A0A1Q8T8A5_9GAMM</name>
<dbReference type="InterPro" id="IPR042258">
    <property type="entry name" value="DGOK_N"/>
</dbReference>
<evidence type="ECO:0000313" key="1">
    <source>
        <dbReference type="EMBL" id="OLO09913.1"/>
    </source>
</evidence>
<dbReference type="AlphaFoldDB" id="A0A1Q8T8A5"/>
<dbReference type="Gene3D" id="3.30.420.310">
    <property type="entry name" value="2-keto-3-deoxy-galactonokinase, C-terminal domain"/>
    <property type="match status" value="1"/>
</dbReference>
<dbReference type="CDD" id="cd24012">
    <property type="entry name" value="ASKHA_NBD_KDGal-kinase"/>
    <property type="match status" value="1"/>
</dbReference>
<protein>
    <submittedName>
        <fullName evidence="1">2-keto-3-deoxy-galactonokinase</fullName>
    </submittedName>
</protein>
<dbReference type="Pfam" id="PF05035">
    <property type="entry name" value="DGOK"/>
    <property type="match status" value="1"/>
</dbReference>
<comment type="caution">
    <text evidence="1">The sequence shown here is derived from an EMBL/GenBank/DDBJ whole genome shotgun (WGS) entry which is preliminary data.</text>
</comment>
<dbReference type="Proteomes" id="UP000186806">
    <property type="component" value="Unassembled WGS sequence"/>
</dbReference>
<proteinExistence type="predicted"/>
<dbReference type="GO" id="GO:0034194">
    <property type="term" value="P:D-galactonate catabolic process"/>
    <property type="evidence" value="ECO:0007669"/>
    <property type="project" value="InterPro"/>
</dbReference>
<dbReference type="STRING" id="223900.GCA_000821045_01681"/>